<dbReference type="PANTHER" id="PTHR11136">
    <property type="entry name" value="FOLYLPOLYGLUTAMATE SYNTHASE-RELATED"/>
    <property type="match status" value="1"/>
</dbReference>
<dbReference type="EC" id="6.3.2.12" evidence="6"/>
<dbReference type="Gene3D" id="3.90.190.20">
    <property type="entry name" value="Mur ligase, C-terminal domain"/>
    <property type="match status" value="1"/>
</dbReference>
<evidence type="ECO:0000256" key="4">
    <source>
        <dbReference type="ARBA" id="ARBA00005150"/>
    </source>
</evidence>
<dbReference type="SUPFAM" id="SSF53623">
    <property type="entry name" value="MurD-like peptide ligases, catalytic domain"/>
    <property type="match status" value="1"/>
</dbReference>
<dbReference type="Proteomes" id="UP000638981">
    <property type="component" value="Unassembled WGS sequence"/>
</dbReference>
<reference evidence="25" key="1">
    <citation type="journal article" date="2014" name="Int. J. Syst. Evol. Microbiol.">
        <title>Complete genome sequence of Corynebacterium casei LMG S-19264T (=DSM 44701T), isolated from a smear-ripened cheese.</title>
        <authorList>
            <consortium name="US DOE Joint Genome Institute (JGI-PGF)"/>
            <person name="Walter F."/>
            <person name="Albersmeier A."/>
            <person name="Kalinowski J."/>
            <person name="Ruckert C."/>
        </authorList>
    </citation>
    <scope>NUCLEOTIDE SEQUENCE</scope>
    <source>
        <strain evidence="25">KCTC 23310</strain>
    </source>
</reference>
<evidence type="ECO:0000256" key="1">
    <source>
        <dbReference type="ARBA" id="ARBA00001946"/>
    </source>
</evidence>
<evidence type="ECO:0000256" key="17">
    <source>
        <dbReference type="ARBA" id="ARBA00032510"/>
    </source>
</evidence>
<dbReference type="InterPro" id="IPR036565">
    <property type="entry name" value="Mur-like_cat_sf"/>
</dbReference>
<comment type="cofactor">
    <cofactor evidence="1">
        <name>Mg(2+)</name>
        <dbReference type="ChEBI" id="CHEBI:18420"/>
    </cofactor>
</comment>
<evidence type="ECO:0000256" key="22">
    <source>
        <dbReference type="PIRNR" id="PIRNR001563"/>
    </source>
</evidence>
<dbReference type="PIRSF" id="PIRSF001563">
    <property type="entry name" value="Folylpolyglu_synth"/>
    <property type="match status" value="1"/>
</dbReference>
<evidence type="ECO:0000256" key="3">
    <source>
        <dbReference type="ARBA" id="ARBA00004799"/>
    </source>
</evidence>
<evidence type="ECO:0000256" key="7">
    <source>
        <dbReference type="ARBA" id="ARBA00013025"/>
    </source>
</evidence>
<evidence type="ECO:0000256" key="8">
    <source>
        <dbReference type="ARBA" id="ARBA00019357"/>
    </source>
</evidence>
<evidence type="ECO:0000256" key="10">
    <source>
        <dbReference type="ARBA" id="ARBA00022723"/>
    </source>
</evidence>
<keyword evidence="12 22" id="KW-0067">ATP-binding</keyword>
<comment type="catalytic activity">
    <reaction evidence="19">
        <text>10-formyltetrahydrofolyl-(gamma-L-Glu)(n) + L-glutamate + ATP = 10-formyltetrahydrofolyl-(gamma-L-Glu)(n+1) + ADP + phosphate + H(+)</text>
        <dbReference type="Rhea" id="RHEA:51904"/>
        <dbReference type="Rhea" id="RHEA-COMP:13088"/>
        <dbReference type="Rhea" id="RHEA-COMP:14300"/>
        <dbReference type="ChEBI" id="CHEBI:15378"/>
        <dbReference type="ChEBI" id="CHEBI:29985"/>
        <dbReference type="ChEBI" id="CHEBI:30616"/>
        <dbReference type="ChEBI" id="CHEBI:43474"/>
        <dbReference type="ChEBI" id="CHEBI:134413"/>
        <dbReference type="ChEBI" id="CHEBI:456216"/>
        <dbReference type="EC" id="6.3.2.17"/>
    </reaction>
</comment>
<evidence type="ECO:0000256" key="11">
    <source>
        <dbReference type="ARBA" id="ARBA00022741"/>
    </source>
</evidence>
<comment type="caution">
    <text evidence="25">The sequence shown here is derived from an EMBL/GenBank/DDBJ whole genome shotgun (WGS) entry which is preliminary data.</text>
</comment>
<dbReference type="InterPro" id="IPR001645">
    <property type="entry name" value="Folylpolyglutamate_synth"/>
</dbReference>
<dbReference type="PANTHER" id="PTHR11136:SF0">
    <property type="entry name" value="DIHYDROFOLATE SYNTHETASE-RELATED"/>
    <property type="match status" value="1"/>
</dbReference>
<keyword evidence="26" id="KW-1185">Reference proteome</keyword>
<keyword evidence="11 22" id="KW-0547">Nucleotide-binding</keyword>
<dbReference type="FunFam" id="3.40.1190.10:FF:000011">
    <property type="entry name" value="Folylpolyglutamate synthase/dihydrofolate synthase"/>
    <property type="match status" value="1"/>
</dbReference>
<dbReference type="EC" id="6.3.2.17" evidence="7"/>
<keyword evidence="13" id="KW-0460">Magnesium</keyword>
<comment type="catalytic activity">
    <reaction evidence="21">
        <text>7,8-dihydropteroate + L-glutamate + ATP = 7,8-dihydrofolate + ADP + phosphate + H(+)</text>
        <dbReference type="Rhea" id="RHEA:23584"/>
        <dbReference type="ChEBI" id="CHEBI:15378"/>
        <dbReference type="ChEBI" id="CHEBI:17839"/>
        <dbReference type="ChEBI" id="CHEBI:29985"/>
        <dbReference type="ChEBI" id="CHEBI:30616"/>
        <dbReference type="ChEBI" id="CHEBI:43474"/>
        <dbReference type="ChEBI" id="CHEBI:57451"/>
        <dbReference type="ChEBI" id="CHEBI:456216"/>
        <dbReference type="EC" id="6.3.2.12"/>
    </reaction>
</comment>
<proteinExistence type="inferred from homology"/>
<evidence type="ECO:0000256" key="18">
    <source>
        <dbReference type="ARBA" id="ARBA00047493"/>
    </source>
</evidence>
<evidence type="ECO:0000313" key="26">
    <source>
        <dbReference type="Proteomes" id="UP000638981"/>
    </source>
</evidence>
<evidence type="ECO:0000256" key="14">
    <source>
        <dbReference type="ARBA" id="ARBA00022909"/>
    </source>
</evidence>
<comment type="function">
    <text evidence="2">Functions in two distinct reactions of the de novo folate biosynthetic pathway. Catalyzes the addition of a glutamate residue to dihydropteroate (7,8-dihydropteroate or H2Pte) to form dihydrofolate (7,8-dihydrofolate monoglutamate or H2Pte-Glu). Also catalyzes successive additions of L-glutamate to tetrahydrofolate or 10-formyltetrahydrofolate or 5,10-methylenetetrahydrofolate, leading to folylpolyglutamate derivatives.</text>
</comment>
<gene>
    <name evidence="25" type="primary">folC</name>
    <name evidence="25" type="ORF">GCM10007315_14940</name>
</gene>
<feature type="domain" description="Mur ligase C-terminal" evidence="23">
    <location>
        <begin position="303"/>
        <end position="415"/>
    </location>
</feature>
<organism evidence="25 26">
    <name type="scientific">Neogemmobacter tilapiae</name>
    <dbReference type="NCBI Taxonomy" id="875041"/>
    <lineage>
        <taxon>Bacteria</taxon>
        <taxon>Pseudomonadati</taxon>
        <taxon>Pseudomonadota</taxon>
        <taxon>Alphaproteobacteria</taxon>
        <taxon>Rhodobacterales</taxon>
        <taxon>Paracoccaceae</taxon>
        <taxon>Neogemmobacter</taxon>
    </lineage>
</organism>
<dbReference type="InterPro" id="IPR036615">
    <property type="entry name" value="Mur_ligase_C_dom_sf"/>
</dbReference>
<comment type="catalytic activity">
    <reaction evidence="18">
        <text>(6S)-5,6,7,8-tetrahydrofolyl-(gamma-L-Glu)(n) + L-glutamate + ATP = (6S)-5,6,7,8-tetrahydrofolyl-(gamma-L-Glu)(n+1) + ADP + phosphate + H(+)</text>
        <dbReference type="Rhea" id="RHEA:10580"/>
        <dbReference type="Rhea" id="RHEA-COMP:14738"/>
        <dbReference type="Rhea" id="RHEA-COMP:14740"/>
        <dbReference type="ChEBI" id="CHEBI:15378"/>
        <dbReference type="ChEBI" id="CHEBI:29985"/>
        <dbReference type="ChEBI" id="CHEBI:30616"/>
        <dbReference type="ChEBI" id="CHEBI:43474"/>
        <dbReference type="ChEBI" id="CHEBI:141005"/>
        <dbReference type="ChEBI" id="CHEBI:456216"/>
        <dbReference type="EC" id="6.3.2.17"/>
    </reaction>
</comment>
<dbReference type="GO" id="GO:0008841">
    <property type="term" value="F:dihydrofolate synthase activity"/>
    <property type="evidence" value="ECO:0007669"/>
    <property type="project" value="UniProtKB-EC"/>
</dbReference>
<dbReference type="SUPFAM" id="SSF53244">
    <property type="entry name" value="MurD-like peptide ligases, peptide-binding domain"/>
    <property type="match status" value="1"/>
</dbReference>
<dbReference type="NCBIfam" id="TIGR01499">
    <property type="entry name" value="folC"/>
    <property type="match status" value="1"/>
</dbReference>
<sequence>MSDAIKQGSDAVLERMMTLHPKIIDLTLDRMHRILAALGHPERALPPVVHVAGTNGKGSTQAMIRAGMEAAGKSVHAYTSPHLARFHERIRLAGELISEPALTALLDECVTANGPDEITFFEITTAAAFLAFSRVPADYTLLEVGLGGRLDATNVVDRPALTIITPVSLDHQQYLGETVREIAGEKAGILKRGVPCVVGPQSDEGLAAIESRAERLGAPLLVYGQHWQVAEDRGRLVFQDENGLLDLPLPNLPGPHQVQNAGAAIMALRHLGFDETACEAAVTRAFWPARMQRLRQGPLVDAAPQVELWLDGGHNPAGGEAIAATLARMPKRETFAICGMLNTKDVTGYMRPLAPHLAGLTAVSIPGEKNTLPAEATREAALAAGIVADTADSVADALQAIAARNPGARVLICGSLYLAGSVLRENG</sequence>
<evidence type="ECO:0000256" key="9">
    <source>
        <dbReference type="ARBA" id="ARBA00022598"/>
    </source>
</evidence>
<dbReference type="PROSITE" id="PS01012">
    <property type="entry name" value="FOLYLPOLYGLU_SYNT_2"/>
    <property type="match status" value="1"/>
</dbReference>
<name>A0A918TMZ4_9RHOB</name>
<evidence type="ECO:0000259" key="23">
    <source>
        <dbReference type="Pfam" id="PF02875"/>
    </source>
</evidence>
<comment type="pathway">
    <text evidence="4">Cofactor biosynthesis; tetrahydrofolylpolyglutamate biosynthesis.</text>
</comment>
<evidence type="ECO:0000259" key="24">
    <source>
        <dbReference type="Pfam" id="PF08245"/>
    </source>
</evidence>
<evidence type="ECO:0000256" key="13">
    <source>
        <dbReference type="ARBA" id="ARBA00022842"/>
    </source>
</evidence>
<dbReference type="InterPro" id="IPR013221">
    <property type="entry name" value="Mur_ligase_cen"/>
</dbReference>
<comment type="catalytic activity">
    <reaction evidence="20">
        <text>(6R)-5,10-methylenetetrahydrofolyl-(gamma-L-Glu)(n) + L-glutamate + ATP = (6R)-5,10-methylenetetrahydrofolyl-(gamma-L-Glu)(n+1) + ADP + phosphate + H(+)</text>
        <dbReference type="Rhea" id="RHEA:51912"/>
        <dbReference type="Rhea" id="RHEA-COMP:13257"/>
        <dbReference type="Rhea" id="RHEA-COMP:13258"/>
        <dbReference type="ChEBI" id="CHEBI:15378"/>
        <dbReference type="ChEBI" id="CHEBI:29985"/>
        <dbReference type="ChEBI" id="CHEBI:30616"/>
        <dbReference type="ChEBI" id="CHEBI:43474"/>
        <dbReference type="ChEBI" id="CHEBI:136572"/>
        <dbReference type="ChEBI" id="CHEBI:456216"/>
        <dbReference type="EC" id="6.3.2.17"/>
    </reaction>
</comment>
<reference evidence="25" key="2">
    <citation type="submission" date="2020-09" db="EMBL/GenBank/DDBJ databases">
        <authorList>
            <person name="Sun Q."/>
            <person name="Kim S."/>
        </authorList>
    </citation>
    <scope>NUCLEOTIDE SEQUENCE</scope>
    <source>
        <strain evidence="25">KCTC 23310</strain>
    </source>
</reference>
<accession>A0A918TMZ4</accession>
<dbReference type="Pfam" id="PF08245">
    <property type="entry name" value="Mur_ligase_M"/>
    <property type="match status" value="1"/>
</dbReference>
<dbReference type="GO" id="GO:0005524">
    <property type="term" value="F:ATP binding"/>
    <property type="evidence" value="ECO:0007669"/>
    <property type="project" value="UniProtKB-KW"/>
</dbReference>
<dbReference type="InterPro" id="IPR004101">
    <property type="entry name" value="Mur_ligase_C"/>
</dbReference>
<dbReference type="GO" id="GO:0005737">
    <property type="term" value="C:cytoplasm"/>
    <property type="evidence" value="ECO:0007669"/>
    <property type="project" value="TreeGrafter"/>
</dbReference>
<evidence type="ECO:0000313" key="25">
    <source>
        <dbReference type="EMBL" id="GHC53301.1"/>
    </source>
</evidence>
<dbReference type="GO" id="GO:0046656">
    <property type="term" value="P:folic acid biosynthetic process"/>
    <property type="evidence" value="ECO:0007669"/>
    <property type="project" value="UniProtKB-KW"/>
</dbReference>
<comment type="similarity">
    <text evidence="5 22">Belongs to the folylpolyglutamate synthase family.</text>
</comment>
<evidence type="ECO:0000256" key="12">
    <source>
        <dbReference type="ARBA" id="ARBA00022840"/>
    </source>
</evidence>
<keyword evidence="10" id="KW-0479">Metal-binding</keyword>
<keyword evidence="9 22" id="KW-0436">Ligase</keyword>
<dbReference type="GO" id="GO:0046872">
    <property type="term" value="F:metal ion binding"/>
    <property type="evidence" value="ECO:0007669"/>
    <property type="project" value="UniProtKB-KW"/>
</dbReference>
<dbReference type="Gene3D" id="3.40.1190.10">
    <property type="entry name" value="Mur-like, catalytic domain"/>
    <property type="match status" value="1"/>
</dbReference>
<dbReference type="AlphaFoldDB" id="A0A918TMZ4"/>
<evidence type="ECO:0000256" key="5">
    <source>
        <dbReference type="ARBA" id="ARBA00008276"/>
    </source>
</evidence>
<comment type="pathway">
    <text evidence="3">Cofactor biosynthesis; tetrahydrofolate biosynthesis; 7,8-dihydrofolate from 2-amino-4-hydroxy-6-hydroxymethyl-7,8-dihydropteridine diphosphate and 4-aminobenzoate: step 2/2.</text>
</comment>
<dbReference type="InterPro" id="IPR018109">
    <property type="entry name" value="Folylpolyglutamate_synth_CS"/>
</dbReference>
<evidence type="ECO:0000256" key="6">
    <source>
        <dbReference type="ARBA" id="ARBA00013023"/>
    </source>
</evidence>
<protein>
    <recommendedName>
        <fullName evidence="8">Dihydrofolate synthase/folylpolyglutamate synthase</fullName>
        <ecNumber evidence="6">6.3.2.12</ecNumber>
        <ecNumber evidence="7">6.3.2.17</ecNumber>
    </recommendedName>
    <alternativeName>
        <fullName evidence="17">Folylpoly-gamma-glutamate synthetase-dihydrofolate synthetase</fullName>
    </alternativeName>
    <alternativeName>
        <fullName evidence="15">Folylpolyglutamate synthetase</fullName>
    </alternativeName>
    <alternativeName>
        <fullName evidence="16">Tetrahydrofolylpolyglutamate synthase</fullName>
    </alternativeName>
</protein>
<evidence type="ECO:0000256" key="19">
    <source>
        <dbReference type="ARBA" id="ARBA00047808"/>
    </source>
</evidence>
<dbReference type="RefSeq" id="WP_229804613.1">
    <property type="nucleotide sequence ID" value="NZ_BMYJ01000004.1"/>
</dbReference>
<keyword evidence="14" id="KW-0289">Folate biosynthesis</keyword>
<evidence type="ECO:0000256" key="2">
    <source>
        <dbReference type="ARBA" id="ARBA00002714"/>
    </source>
</evidence>
<evidence type="ECO:0000256" key="15">
    <source>
        <dbReference type="ARBA" id="ARBA00030048"/>
    </source>
</evidence>
<dbReference type="EMBL" id="BMYJ01000004">
    <property type="protein sequence ID" value="GHC53301.1"/>
    <property type="molecule type" value="Genomic_DNA"/>
</dbReference>
<dbReference type="GO" id="GO:0004326">
    <property type="term" value="F:tetrahydrofolylpolyglutamate synthase activity"/>
    <property type="evidence" value="ECO:0007669"/>
    <property type="project" value="UniProtKB-EC"/>
</dbReference>
<evidence type="ECO:0000256" key="20">
    <source>
        <dbReference type="ARBA" id="ARBA00049035"/>
    </source>
</evidence>
<evidence type="ECO:0000256" key="16">
    <source>
        <dbReference type="ARBA" id="ARBA00030592"/>
    </source>
</evidence>
<evidence type="ECO:0000256" key="21">
    <source>
        <dbReference type="ARBA" id="ARBA00049161"/>
    </source>
</evidence>
<dbReference type="Pfam" id="PF02875">
    <property type="entry name" value="Mur_ligase_C"/>
    <property type="match status" value="1"/>
</dbReference>
<feature type="domain" description="Mur ligase central" evidence="24">
    <location>
        <begin position="51"/>
        <end position="267"/>
    </location>
</feature>